<evidence type="ECO:0000256" key="2">
    <source>
        <dbReference type="SAM" id="Phobius"/>
    </source>
</evidence>
<dbReference type="Proteomes" id="UP000593812">
    <property type="component" value="Chromosome"/>
</dbReference>
<keyword evidence="2" id="KW-1133">Transmembrane helix</keyword>
<keyword evidence="2" id="KW-0472">Membrane</keyword>
<feature type="transmembrane region" description="Helical" evidence="2">
    <location>
        <begin position="402"/>
        <end position="427"/>
    </location>
</feature>
<feature type="coiled-coil region" evidence="1">
    <location>
        <begin position="660"/>
        <end position="698"/>
    </location>
</feature>
<proteinExistence type="predicted"/>
<dbReference type="RefSeq" id="WP_180192318.1">
    <property type="nucleotide sequence ID" value="NZ_CP048654.1"/>
</dbReference>
<dbReference type="EMBL" id="CP048654">
    <property type="protein sequence ID" value="QOW41785.1"/>
    <property type="molecule type" value="Genomic_DNA"/>
</dbReference>
<evidence type="ECO:0000259" key="3">
    <source>
        <dbReference type="Pfam" id="PF20155"/>
    </source>
</evidence>
<keyword evidence="1" id="KW-0175">Coiled coil</keyword>
<dbReference type="InterPro" id="IPR013491">
    <property type="entry name" value="Tape_meas_N"/>
</dbReference>
<dbReference type="NCBIfam" id="TIGR02675">
    <property type="entry name" value="tape_meas_nterm"/>
    <property type="match status" value="1"/>
</dbReference>
<evidence type="ECO:0000313" key="4">
    <source>
        <dbReference type="EMBL" id="QOW41785.1"/>
    </source>
</evidence>
<dbReference type="Pfam" id="PF20155">
    <property type="entry name" value="TMP_3"/>
    <property type="match status" value="1"/>
</dbReference>
<accession>A0A7S6VN71</accession>
<gene>
    <name evidence="4" type="ORF">G0027_02325</name>
</gene>
<organism evidence="4 5">
    <name type="scientific">Acinetobacter indicus</name>
    <dbReference type="NCBI Taxonomy" id="756892"/>
    <lineage>
        <taxon>Bacteria</taxon>
        <taxon>Pseudomonadati</taxon>
        <taxon>Pseudomonadota</taxon>
        <taxon>Gammaproteobacteria</taxon>
        <taxon>Moraxellales</taxon>
        <taxon>Moraxellaceae</taxon>
        <taxon>Acinetobacter</taxon>
    </lineage>
</organism>
<sequence length="1397" mass="152522">MIQESKLRIVIDSRGAEKTAQRVRQELQGITTHGEYATKSMDAVSVGIRQLVGQMAGIVTVGAAINKMDVYTGINNKLKLVTNSQAELNQAMQDTFAIAQRSASSWGAVNDVYSKYMSNAKTLNLTQAQTARLTEITSKAVAISGSSTESAAGALFQYGQALDGNILRGEEYNALVDGAGGLLSAMAKGLNVTRGELRQMMLDGKLTGEVITKALLKAGDSVDQLFNKTDTTVGQSLTVLSDSVTKFVGEAASGSGAATVLAESIGVLAKNLDLVADVAVVGGVAMLTKTIVTQTIATHGSIAASVAKRNSLLSELEAQATLTAAEARRTASIAQYTQMQLADAKATAARMTGIQRLAYVQATVIPLEAKATQATAAHTAATNADTLAQEINNKARSRATMLLGMVGGPIGAITLGVAGLAAGYMYLQKRTAEANAKLEEQGKVAEKTKEELLALKGVQLDVTKDDLATSFKAQNEELHKLNLAFNGFIRTVKNANEGNQEVKEISDQVHKGLMSQADAIERLNQLKLLTPEQKSQGLDLINSYDEAREKAQKNAEAQKVLGVEVKLAGNAAQNASPKIAGNTKELKDNESAAQKAAKAQKDYFDSLHQDVLSANERLAYMNLGFSKEIIDQINKLQEAKQKALGDGVTAIVTTEEIKQIVQAQNALDAVKDKEDEITQAKREQNKEAEKSAKLAEKQAVIMAGTNEQTKNMLKVYQAFRNAGVDDVKARVLTAQVGREGDFLNKNLFGSHTDAANRKTNSGMISWQGSRSKSLTQYLQGQGVLDKKGNIEQTQEALNAQAKFFIQEIMTEKRYSSSKNALLGDSSSYRELEKVFGKNAIAWDYNGKNIGSDKAAKNLTRQDNYYNSLNKILGGDPENALSSIKDLAKYDDEAYKARKDLLDRIEQLQSQYDTEAVARSKARDEEILQATILSQNDLIPKIKERYDAEDKLAKLQQEFDVEGHKWTEERKLQYTYDTNVLRLTAEGKFSEDQKKIFEKALKEQYKQEKAFVILARETRLFQMREALMSETAAMQERYRLEREQILLNSKLSQDQKKREIALSKALQEEENRRRLNNAVQQWGGIQAEMNGTGNQYRLEQERFGRIDSSQNVFNSQMDQVDQAAQDPNANIQEIAAQREAIWQAHHDRMTAIESDYQASSYSLQLGYGQQVTGALSGMFGAMLGESSSAYRALYTAQQSFALAQAGMNVWKSASDAYANEPGTWYQKAAAAAIATLESGTFVSLIQAATPKGFAEGGFTGYGGKYEPAGIVHKWEGVLTKEEMMAIGGPQGFEGLRKSIKNGSYANGGVAGINAARDTHRVGMGAVSAINSNSEFIGGKVNQPKVTIINQTTKEVNATSEWDGEELKVYLQEMRKQNEAMMDAKIEKRFRMAGRQGWK</sequence>
<evidence type="ECO:0000313" key="5">
    <source>
        <dbReference type="Proteomes" id="UP000593812"/>
    </source>
</evidence>
<evidence type="ECO:0000256" key="1">
    <source>
        <dbReference type="SAM" id="Coils"/>
    </source>
</evidence>
<feature type="domain" description="Tape measure protein N-terminal" evidence="3">
    <location>
        <begin position="63"/>
        <end position="251"/>
    </location>
</feature>
<reference evidence="4 5" key="1">
    <citation type="submission" date="2020-02" db="EMBL/GenBank/DDBJ databases">
        <title>Tigecycline-resistant Acinetobacter species from pigs and migratory birds.</title>
        <authorList>
            <person name="Chen C."/>
            <person name="Sun J."/>
            <person name="Liao X.-P."/>
            <person name="Liu Y.-H."/>
        </authorList>
    </citation>
    <scope>NUCLEOTIDE SEQUENCE [LARGE SCALE GENOMIC DNA]</scope>
    <source>
        <strain evidence="4 5">C15_T</strain>
    </source>
</reference>
<name>A0A7S6VN71_9GAMM</name>
<keyword evidence="2" id="KW-0812">Transmembrane</keyword>
<protein>
    <submittedName>
        <fullName evidence="4">Tape measure protein</fullName>
    </submittedName>
</protein>